<accession>A0A7J8FJ13</accession>
<dbReference type="EMBL" id="JACASE010000007">
    <property type="protein sequence ID" value="KAF6447580.1"/>
    <property type="molecule type" value="Genomic_DNA"/>
</dbReference>
<dbReference type="Proteomes" id="UP000593571">
    <property type="component" value="Unassembled WGS sequence"/>
</dbReference>
<proteinExistence type="predicted"/>
<feature type="region of interest" description="Disordered" evidence="1">
    <location>
        <begin position="47"/>
        <end position="106"/>
    </location>
</feature>
<dbReference type="AlphaFoldDB" id="A0A7J8FJ13"/>
<protein>
    <submittedName>
        <fullName evidence="2">Uncharacterized protein</fullName>
    </submittedName>
</protein>
<feature type="compositionally biased region" description="Polar residues" evidence="1">
    <location>
        <begin position="85"/>
        <end position="95"/>
    </location>
</feature>
<keyword evidence="3" id="KW-1185">Reference proteome</keyword>
<evidence type="ECO:0000313" key="2">
    <source>
        <dbReference type="EMBL" id="KAF6447580.1"/>
    </source>
</evidence>
<organism evidence="2 3">
    <name type="scientific">Rousettus aegyptiacus</name>
    <name type="common">Egyptian fruit bat</name>
    <name type="synonym">Pteropus aegyptiacus</name>
    <dbReference type="NCBI Taxonomy" id="9407"/>
    <lineage>
        <taxon>Eukaryota</taxon>
        <taxon>Metazoa</taxon>
        <taxon>Chordata</taxon>
        <taxon>Craniata</taxon>
        <taxon>Vertebrata</taxon>
        <taxon>Euteleostomi</taxon>
        <taxon>Mammalia</taxon>
        <taxon>Eutheria</taxon>
        <taxon>Laurasiatheria</taxon>
        <taxon>Chiroptera</taxon>
        <taxon>Yinpterochiroptera</taxon>
        <taxon>Pteropodoidea</taxon>
        <taxon>Pteropodidae</taxon>
        <taxon>Rousettinae</taxon>
        <taxon>Rousettus</taxon>
    </lineage>
</organism>
<name>A0A7J8FJ13_ROUAE</name>
<sequence>MACEPFESFLISEIGQGPRTTWRKSPEPFRAQLCSACGRQVGAAVVSVPQSQERSEMPGAAGHPPVPHWADPSLPGTADSGCPGASQTQSYVSAPQQSKTKQNKNKKGGACLLWLVDLISKECLLVISEGLKWEKHR</sequence>
<reference evidence="2 3" key="1">
    <citation type="journal article" date="2020" name="Nature">
        <title>Six reference-quality genomes reveal evolution of bat adaptations.</title>
        <authorList>
            <person name="Jebb D."/>
            <person name="Huang Z."/>
            <person name="Pippel M."/>
            <person name="Hughes G.M."/>
            <person name="Lavrichenko K."/>
            <person name="Devanna P."/>
            <person name="Winkler S."/>
            <person name="Jermiin L.S."/>
            <person name="Skirmuntt E.C."/>
            <person name="Katzourakis A."/>
            <person name="Burkitt-Gray L."/>
            <person name="Ray D.A."/>
            <person name="Sullivan K.A.M."/>
            <person name="Roscito J.G."/>
            <person name="Kirilenko B.M."/>
            <person name="Davalos L.M."/>
            <person name="Corthals A.P."/>
            <person name="Power M.L."/>
            <person name="Jones G."/>
            <person name="Ransome R.D."/>
            <person name="Dechmann D.K.N."/>
            <person name="Locatelli A.G."/>
            <person name="Puechmaille S.J."/>
            <person name="Fedrigo O."/>
            <person name="Jarvis E.D."/>
            <person name="Hiller M."/>
            <person name="Vernes S.C."/>
            <person name="Myers E.W."/>
            <person name="Teeling E.C."/>
        </authorList>
    </citation>
    <scope>NUCLEOTIDE SEQUENCE [LARGE SCALE GENOMIC DNA]</scope>
    <source>
        <strain evidence="2">MRouAeg1</strain>
        <tissue evidence="2">Muscle</tissue>
    </source>
</reference>
<evidence type="ECO:0000256" key="1">
    <source>
        <dbReference type="SAM" id="MobiDB-lite"/>
    </source>
</evidence>
<gene>
    <name evidence="2" type="ORF">HJG63_012005</name>
</gene>
<evidence type="ECO:0000313" key="3">
    <source>
        <dbReference type="Proteomes" id="UP000593571"/>
    </source>
</evidence>
<comment type="caution">
    <text evidence="2">The sequence shown here is derived from an EMBL/GenBank/DDBJ whole genome shotgun (WGS) entry which is preliminary data.</text>
</comment>